<keyword evidence="3" id="KW-0649">Protein kinase inhibitor</keyword>
<evidence type="ECO:0000256" key="3">
    <source>
        <dbReference type="ARBA" id="ARBA00023013"/>
    </source>
</evidence>
<comment type="subcellular location">
    <subcellularLocation>
        <location evidence="1">Nucleus</location>
    </subcellularLocation>
</comment>
<organism evidence="8 9">
    <name type="scientific">Diploscapter pachys</name>
    <dbReference type="NCBI Taxonomy" id="2018661"/>
    <lineage>
        <taxon>Eukaryota</taxon>
        <taxon>Metazoa</taxon>
        <taxon>Ecdysozoa</taxon>
        <taxon>Nematoda</taxon>
        <taxon>Chromadorea</taxon>
        <taxon>Rhabditida</taxon>
        <taxon>Rhabditina</taxon>
        <taxon>Rhabditomorpha</taxon>
        <taxon>Rhabditoidea</taxon>
        <taxon>Rhabditidae</taxon>
        <taxon>Diploscapter</taxon>
    </lineage>
</organism>
<comment type="similarity">
    <text evidence="2">Belongs to the CDI family.</text>
</comment>
<feature type="region of interest" description="Disordered" evidence="6">
    <location>
        <begin position="80"/>
        <end position="172"/>
    </location>
</feature>
<evidence type="ECO:0000313" key="8">
    <source>
        <dbReference type="EMBL" id="PAV89579.1"/>
    </source>
</evidence>
<dbReference type="Gene3D" id="4.10.365.10">
    <property type="entry name" value="p27"/>
    <property type="match status" value="1"/>
</dbReference>
<dbReference type="Proteomes" id="UP000218231">
    <property type="component" value="Unassembled WGS sequence"/>
</dbReference>
<keyword evidence="4" id="KW-0539">Nucleus</keyword>
<comment type="caution">
    <text evidence="8">The sequence shown here is derived from an EMBL/GenBank/DDBJ whole genome shotgun (WGS) entry which is preliminary data.</text>
</comment>
<name>A0A2A2LTT3_9BILA</name>
<dbReference type="Pfam" id="PF02234">
    <property type="entry name" value="CDI"/>
    <property type="match status" value="1"/>
</dbReference>
<feature type="compositionally biased region" description="Polar residues" evidence="6">
    <location>
        <begin position="85"/>
        <end position="95"/>
    </location>
</feature>
<dbReference type="OrthoDB" id="6373236at2759"/>
<dbReference type="GO" id="GO:0004861">
    <property type="term" value="F:cyclin-dependent protein serine/threonine kinase inhibitor activity"/>
    <property type="evidence" value="ECO:0007669"/>
    <property type="project" value="InterPro"/>
</dbReference>
<accession>A0A2A2LTT3</accession>
<dbReference type="AlphaFoldDB" id="A0A2A2LTT3"/>
<dbReference type="InterPro" id="IPR003175">
    <property type="entry name" value="CDI_dom"/>
</dbReference>
<dbReference type="EMBL" id="LIAE01006442">
    <property type="protein sequence ID" value="PAV89579.1"/>
    <property type="molecule type" value="Genomic_DNA"/>
</dbReference>
<evidence type="ECO:0000259" key="7">
    <source>
        <dbReference type="Pfam" id="PF02234"/>
    </source>
</evidence>
<feature type="compositionally biased region" description="Low complexity" evidence="6">
    <location>
        <begin position="96"/>
        <end position="110"/>
    </location>
</feature>
<feature type="region of interest" description="Disordered" evidence="6">
    <location>
        <begin position="1"/>
        <end position="27"/>
    </location>
</feature>
<dbReference type="InterPro" id="IPR044898">
    <property type="entry name" value="CDI_dom_sf"/>
</dbReference>
<gene>
    <name evidence="8" type="ORF">WR25_01796</name>
</gene>
<evidence type="ECO:0000313" key="9">
    <source>
        <dbReference type="Proteomes" id="UP000218231"/>
    </source>
</evidence>
<feature type="compositionally biased region" description="Low complexity" evidence="6">
    <location>
        <begin position="1"/>
        <end position="10"/>
    </location>
</feature>
<dbReference type="GO" id="GO:0005634">
    <property type="term" value="C:nucleus"/>
    <property type="evidence" value="ECO:0007669"/>
    <property type="project" value="UniProtKB-SubCell"/>
</dbReference>
<dbReference type="PANTHER" id="PTHR10265:SF45">
    <property type="entry name" value="DACAPO"/>
    <property type="match status" value="1"/>
</dbReference>
<reference evidence="8 9" key="1">
    <citation type="journal article" date="2017" name="Curr. Biol.">
        <title>Genome architecture and evolution of a unichromosomal asexual nematode.</title>
        <authorList>
            <person name="Fradin H."/>
            <person name="Zegar C."/>
            <person name="Gutwein M."/>
            <person name="Lucas J."/>
            <person name="Kovtun M."/>
            <person name="Corcoran D."/>
            <person name="Baugh L.R."/>
            <person name="Kiontke K."/>
            <person name="Gunsalus K."/>
            <person name="Fitch D.H."/>
            <person name="Piano F."/>
        </authorList>
    </citation>
    <scope>NUCLEOTIDE SEQUENCE [LARGE SCALE GENOMIC DNA]</scope>
    <source>
        <strain evidence="8">PF1309</strain>
    </source>
</reference>
<dbReference type="PANTHER" id="PTHR10265">
    <property type="entry name" value="CYCLIN-DEPENDENT KINASE INHIBITOR 1"/>
    <property type="match status" value="1"/>
</dbReference>
<keyword evidence="5" id="KW-0131">Cell cycle</keyword>
<evidence type="ECO:0000256" key="1">
    <source>
        <dbReference type="ARBA" id="ARBA00004123"/>
    </source>
</evidence>
<protein>
    <recommendedName>
        <fullName evidence="7">Cyclin-dependent kinase inhibitor domain-containing protein</fullName>
    </recommendedName>
</protein>
<keyword evidence="9" id="KW-1185">Reference proteome</keyword>
<evidence type="ECO:0000256" key="2">
    <source>
        <dbReference type="ARBA" id="ARBA00006726"/>
    </source>
</evidence>
<evidence type="ECO:0000256" key="6">
    <source>
        <dbReference type="SAM" id="MobiDB-lite"/>
    </source>
</evidence>
<evidence type="ECO:0000256" key="4">
    <source>
        <dbReference type="ARBA" id="ARBA00023242"/>
    </source>
</evidence>
<dbReference type="STRING" id="2018661.A0A2A2LTT3"/>
<dbReference type="GO" id="GO:0051726">
    <property type="term" value="P:regulation of cell cycle"/>
    <property type="evidence" value="ECO:0007669"/>
    <property type="project" value="InterPro"/>
</dbReference>
<sequence length="172" mass="19491">MVPTPTSSPSKRPPVRRCLFGRPNPDNVNRMLKEALVEIKEHYESKYGFSFEMETPMATTSSEYVFEAISLNTVPEFYKPRYYVNPNNEPSPQKPESTGSSPVSSTSSSPRESDVSMDLTPISPSRRSLQTPKKRQGKVTDYMPVRKHKRLQQSSKRIDIVLPSPRRLSTGV</sequence>
<feature type="compositionally biased region" description="Polar residues" evidence="6">
    <location>
        <begin position="122"/>
        <end position="131"/>
    </location>
</feature>
<proteinExistence type="inferred from homology"/>
<evidence type="ECO:0000256" key="5">
    <source>
        <dbReference type="ARBA" id="ARBA00023306"/>
    </source>
</evidence>
<feature type="domain" description="Cyclin-dependent kinase inhibitor" evidence="7">
    <location>
        <begin position="18"/>
        <end position="67"/>
    </location>
</feature>